<organism evidence="2 3">
    <name type="scientific">Owenia fusiformis</name>
    <name type="common">Polychaete worm</name>
    <dbReference type="NCBI Taxonomy" id="6347"/>
    <lineage>
        <taxon>Eukaryota</taxon>
        <taxon>Metazoa</taxon>
        <taxon>Spiralia</taxon>
        <taxon>Lophotrochozoa</taxon>
        <taxon>Annelida</taxon>
        <taxon>Polychaeta</taxon>
        <taxon>Sedentaria</taxon>
        <taxon>Canalipalpata</taxon>
        <taxon>Sabellida</taxon>
        <taxon>Oweniida</taxon>
        <taxon>Oweniidae</taxon>
        <taxon>Owenia</taxon>
    </lineage>
</organism>
<name>A0A8S4N9C9_OWEFU</name>
<feature type="region of interest" description="Disordered" evidence="1">
    <location>
        <begin position="204"/>
        <end position="224"/>
    </location>
</feature>
<protein>
    <submittedName>
        <fullName evidence="2">Uncharacterized protein</fullName>
    </submittedName>
</protein>
<feature type="compositionally biased region" description="Basic residues" evidence="1">
    <location>
        <begin position="1"/>
        <end position="13"/>
    </location>
</feature>
<evidence type="ECO:0000313" key="2">
    <source>
        <dbReference type="EMBL" id="CAH1777045.1"/>
    </source>
</evidence>
<comment type="caution">
    <text evidence="2">The sequence shown here is derived from an EMBL/GenBank/DDBJ whole genome shotgun (WGS) entry which is preliminary data.</text>
</comment>
<feature type="region of interest" description="Disordered" evidence="1">
    <location>
        <begin position="83"/>
        <end position="120"/>
    </location>
</feature>
<feature type="compositionally biased region" description="Basic and acidic residues" evidence="1">
    <location>
        <begin position="14"/>
        <end position="24"/>
    </location>
</feature>
<keyword evidence="3" id="KW-1185">Reference proteome</keyword>
<gene>
    <name evidence="2" type="ORF">OFUS_LOCUS4156</name>
</gene>
<dbReference type="EMBL" id="CAIIXF020000002">
    <property type="protein sequence ID" value="CAH1777045.1"/>
    <property type="molecule type" value="Genomic_DNA"/>
</dbReference>
<feature type="region of interest" description="Disordered" evidence="1">
    <location>
        <begin position="1"/>
        <end position="48"/>
    </location>
</feature>
<proteinExistence type="predicted"/>
<feature type="compositionally biased region" description="Low complexity" evidence="1">
    <location>
        <begin position="83"/>
        <end position="92"/>
    </location>
</feature>
<evidence type="ECO:0000313" key="3">
    <source>
        <dbReference type="Proteomes" id="UP000749559"/>
    </source>
</evidence>
<dbReference type="Proteomes" id="UP000749559">
    <property type="component" value="Unassembled WGS sequence"/>
</dbReference>
<accession>A0A8S4N9C9</accession>
<evidence type="ECO:0000256" key="1">
    <source>
        <dbReference type="SAM" id="MobiDB-lite"/>
    </source>
</evidence>
<reference evidence="2" key="1">
    <citation type="submission" date="2022-03" db="EMBL/GenBank/DDBJ databases">
        <authorList>
            <person name="Martin C."/>
        </authorList>
    </citation>
    <scope>NUCLEOTIDE SEQUENCE</scope>
</reference>
<dbReference type="AlphaFoldDB" id="A0A8S4N9C9"/>
<sequence>MKRRPSGKRCRRQFRTEGALDRHQRTVSHKNSSNATMRVVTSHPQGRNVQKVVTAEIDSTPPSETFWESLAELSLPVPMTTPATVVTAPQTPSSTINTPKYSDPEDAESDQKPTPTPAVMPSLSQPIIEEAVKSLAPAELQALEAAMGVACQEKTAETLVKLMNNLGVKVTEVVPQKNAATQTEACAASDPPPVCVNVAPACSTPPREEVLTPPPKPRKRKEPTQTVARYMSRREYVIPKKRQPLEQRLRDEFGIPPMSPQGQAEEELQQEIGPIPSLDCDIEEGPQLAPPTMAEMQAAAWKPCK</sequence>